<dbReference type="PANTHER" id="PTHR31964:SF113">
    <property type="entry name" value="USPA DOMAIN-CONTAINING PROTEIN"/>
    <property type="match status" value="1"/>
</dbReference>
<gene>
    <name evidence="3" type="ORF">SAMN04488509_10756</name>
</gene>
<keyword evidence="4" id="KW-1185">Reference proteome</keyword>
<evidence type="ECO:0000256" key="1">
    <source>
        <dbReference type="ARBA" id="ARBA00008791"/>
    </source>
</evidence>
<dbReference type="Proteomes" id="UP000199603">
    <property type="component" value="Unassembled WGS sequence"/>
</dbReference>
<dbReference type="RefSeq" id="WP_091243106.1">
    <property type="nucleotide sequence ID" value="NZ_FNAG01000007.1"/>
</dbReference>
<dbReference type="InterPro" id="IPR006016">
    <property type="entry name" value="UspA"/>
</dbReference>
<dbReference type="CDD" id="cd00293">
    <property type="entry name" value="USP-like"/>
    <property type="match status" value="1"/>
</dbReference>
<evidence type="ECO:0000259" key="2">
    <source>
        <dbReference type="Pfam" id="PF00582"/>
    </source>
</evidence>
<feature type="domain" description="UspA" evidence="2">
    <location>
        <begin position="2"/>
        <end position="142"/>
    </location>
</feature>
<dbReference type="PANTHER" id="PTHR31964">
    <property type="entry name" value="ADENINE NUCLEOTIDE ALPHA HYDROLASES-LIKE SUPERFAMILY PROTEIN"/>
    <property type="match status" value="1"/>
</dbReference>
<protein>
    <submittedName>
        <fullName evidence="3">Nucleotide-binding universal stress protein, UspA family</fullName>
    </submittedName>
</protein>
<comment type="similarity">
    <text evidence="1">Belongs to the universal stress protein A family.</text>
</comment>
<dbReference type="SUPFAM" id="SSF52402">
    <property type="entry name" value="Adenine nucleotide alpha hydrolases-like"/>
    <property type="match status" value="1"/>
</dbReference>
<dbReference type="Pfam" id="PF00582">
    <property type="entry name" value="Usp"/>
    <property type="match status" value="1"/>
</dbReference>
<reference evidence="3 4" key="1">
    <citation type="submission" date="2016-10" db="EMBL/GenBank/DDBJ databases">
        <authorList>
            <person name="de Groot N.N."/>
        </authorList>
    </citation>
    <scope>NUCLEOTIDE SEQUENCE [LARGE SCALE GENOMIC DNA]</scope>
    <source>
        <strain evidence="3 4">DSM 16957</strain>
    </source>
</reference>
<dbReference type="PRINTS" id="PR01438">
    <property type="entry name" value="UNVRSLSTRESS"/>
</dbReference>
<proteinExistence type="inferred from homology"/>
<dbReference type="InterPro" id="IPR006015">
    <property type="entry name" value="Universal_stress_UspA"/>
</dbReference>
<dbReference type="EMBL" id="FNAG01000007">
    <property type="protein sequence ID" value="SDD79189.1"/>
    <property type="molecule type" value="Genomic_DNA"/>
</dbReference>
<dbReference type="STRING" id="265719.SAMN04488509_10756"/>
<dbReference type="AlphaFoldDB" id="A0A1G6XLT4"/>
<sequence length="142" mass="15016">MRSVLIPFDGSDGAKRALQYAIDFVREYGRLSIHLLNVQDEPVVYGDYLTASLLDSLRKAALRAADEVLAGGREQLAAAGIEAHSHTALGGVAEQVARAVEAQGCDTVIMGTRGMGAVSNLLMGSVATRVVHMSKVPVLLVK</sequence>
<dbReference type="InterPro" id="IPR014729">
    <property type="entry name" value="Rossmann-like_a/b/a_fold"/>
</dbReference>
<evidence type="ECO:0000313" key="3">
    <source>
        <dbReference type="EMBL" id="SDD79189.1"/>
    </source>
</evidence>
<dbReference type="OrthoDB" id="5795499at2"/>
<name>A0A1G6XLT4_9GAMM</name>
<evidence type="ECO:0000313" key="4">
    <source>
        <dbReference type="Proteomes" id="UP000199603"/>
    </source>
</evidence>
<organism evidence="3 4">
    <name type="scientific">Aquimonas voraii</name>
    <dbReference type="NCBI Taxonomy" id="265719"/>
    <lineage>
        <taxon>Bacteria</taxon>
        <taxon>Pseudomonadati</taxon>
        <taxon>Pseudomonadota</taxon>
        <taxon>Gammaproteobacteria</taxon>
        <taxon>Lysobacterales</taxon>
        <taxon>Lysobacteraceae</taxon>
        <taxon>Aquimonas</taxon>
    </lineage>
</organism>
<accession>A0A1G6XLT4</accession>
<dbReference type="Gene3D" id="3.40.50.620">
    <property type="entry name" value="HUPs"/>
    <property type="match status" value="1"/>
</dbReference>